<protein>
    <submittedName>
        <fullName evidence="2">Uncharacterized protein</fullName>
    </submittedName>
</protein>
<dbReference type="EMBL" id="OOIL02000889">
    <property type="protein sequence ID" value="VFQ70115.1"/>
    <property type="molecule type" value="Genomic_DNA"/>
</dbReference>
<dbReference type="AlphaFoldDB" id="A0A484L1E4"/>
<evidence type="ECO:0000313" key="3">
    <source>
        <dbReference type="Proteomes" id="UP000595140"/>
    </source>
</evidence>
<evidence type="ECO:0000256" key="1">
    <source>
        <dbReference type="SAM" id="MobiDB-lite"/>
    </source>
</evidence>
<sequence length="74" mass="8701">MFRSLAKRCSLKHKVGDILVALSTCVLLLLTPHNQTVHKRQGKQSSSAKQRHKFHKNEKQQTIKYELRLQMIQY</sequence>
<evidence type="ECO:0000313" key="2">
    <source>
        <dbReference type="EMBL" id="VFQ70115.1"/>
    </source>
</evidence>
<keyword evidence="3" id="KW-1185">Reference proteome</keyword>
<feature type="region of interest" description="Disordered" evidence="1">
    <location>
        <begin position="37"/>
        <end position="60"/>
    </location>
</feature>
<proteinExistence type="predicted"/>
<gene>
    <name evidence="2" type="ORF">CCAM_LOCUS11891</name>
</gene>
<organism evidence="2 3">
    <name type="scientific">Cuscuta campestris</name>
    <dbReference type="NCBI Taxonomy" id="132261"/>
    <lineage>
        <taxon>Eukaryota</taxon>
        <taxon>Viridiplantae</taxon>
        <taxon>Streptophyta</taxon>
        <taxon>Embryophyta</taxon>
        <taxon>Tracheophyta</taxon>
        <taxon>Spermatophyta</taxon>
        <taxon>Magnoliopsida</taxon>
        <taxon>eudicotyledons</taxon>
        <taxon>Gunneridae</taxon>
        <taxon>Pentapetalae</taxon>
        <taxon>asterids</taxon>
        <taxon>lamiids</taxon>
        <taxon>Solanales</taxon>
        <taxon>Convolvulaceae</taxon>
        <taxon>Cuscuteae</taxon>
        <taxon>Cuscuta</taxon>
        <taxon>Cuscuta subgen. Grammica</taxon>
        <taxon>Cuscuta sect. Cleistogrammica</taxon>
    </lineage>
</organism>
<name>A0A484L1E4_9ASTE</name>
<dbReference type="Proteomes" id="UP000595140">
    <property type="component" value="Unassembled WGS sequence"/>
</dbReference>
<reference evidence="2 3" key="1">
    <citation type="submission" date="2018-04" db="EMBL/GenBank/DDBJ databases">
        <authorList>
            <person name="Vogel A."/>
        </authorList>
    </citation>
    <scope>NUCLEOTIDE SEQUENCE [LARGE SCALE GENOMIC DNA]</scope>
</reference>
<accession>A0A484L1E4</accession>